<dbReference type="EMBL" id="CABDUW010002485">
    <property type="protein sequence ID" value="VTJ87006.1"/>
    <property type="molecule type" value="Genomic_DNA"/>
</dbReference>
<accession>A0A5E4CYX6</accession>
<reference evidence="2" key="1">
    <citation type="submission" date="2019-04" db="EMBL/GenBank/DDBJ databases">
        <authorList>
            <person name="Alioto T."/>
            <person name="Alioto T."/>
        </authorList>
    </citation>
    <scope>NUCLEOTIDE SEQUENCE [LARGE SCALE GENOMIC DNA]</scope>
</reference>
<feature type="non-terminal residue" evidence="2">
    <location>
        <position position="1"/>
    </location>
</feature>
<keyword evidence="3" id="KW-1185">Reference proteome</keyword>
<evidence type="ECO:0000313" key="3">
    <source>
        <dbReference type="Proteomes" id="UP000335636"/>
    </source>
</evidence>
<dbReference type="AlphaFoldDB" id="A0A5E4CYX6"/>
<sequence length="80" mass="8624">EAGARAASPGRAQGGERGTFSNHPPPSLDLPLPLPLARIELRRGGKGHFVIVARRSRLTVRTGARGRKPRALPWSCFFIG</sequence>
<feature type="region of interest" description="Disordered" evidence="1">
    <location>
        <begin position="1"/>
        <end position="29"/>
    </location>
</feature>
<proteinExistence type="predicted"/>
<gene>
    <name evidence="2" type="ORF">MONAX_5E013487</name>
</gene>
<name>A0A5E4CYX6_MARMO</name>
<evidence type="ECO:0000313" key="2">
    <source>
        <dbReference type="EMBL" id="VTJ87006.1"/>
    </source>
</evidence>
<comment type="caution">
    <text evidence="2">The sequence shown here is derived from an EMBL/GenBank/DDBJ whole genome shotgun (WGS) entry which is preliminary data.</text>
</comment>
<organism evidence="2 3">
    <name type="scientific">Marmota monax</name>
    <name type="common">Woodchuck</name>
    <dbReference type="NCBI Taxonomy" id="9995"/>
    <lineage>
        <taxon>Eukaryota</taxon>
        <taxon>Metazoa</taxon>
        <taxon>Chordata</taxon>
        <taxon>Craniata</taxon>
        <taxon>Vertebrata</taxon>
        <taxon>Euteleostomi</taxon>
        <taxon>Mammalia</taxon>
        <taxon>Eutheria</taxon>
        <taxon>Euarchontoglires</taxon>
        <taxon>Glires</taxon>
        <taxon>Rodentia</taxon>
        <taxon>Sciuromorpha</taxon>
        <taxon>Sciuridae</taxon>
        <taxon>Xerinae</taxon>
        <taxon>Marmotini</taxon>
        <taxon>Marmota</taxon>
    </lineage>
</organism>
<evidence type="ECO:0000256" key="1">
    <source>
        <dbReference type="SAM" id="MobiDB-lite"/>
    </source>
</evidence>
<protein>
    <submittedName>
        <fullName evidence="2">Uncharacterized protein</fullName>
    </submittedName>
</protein>
<dbReference type="Proteomes" id="UP000335636">
    <property type="component" value="Unassembled WGS sequence"/>
</dbReference>